<dbReference type="GeneID" id="301326430"/>
<evidence type="ECO:0000256" key="6">
    <source>
        <dbReference type="ARBA" id="ARBA00023136"/>
    </source>
</evidence>
<dbReference type="PANTHER" id="PTHR30093">
    <property type="entry name" value="GENERAL SECRETION PATHWAY PROTEIN G"/>
    <property type="match status" value="1"/>
</dbReference>
<evidence type="ECO:0000313" key="9">
    <source>
        <dbReference type="EMBL" id="MDQ0481428.1"/>
    </source>
</evidence>
<evidence type="ECO:0000256" key="7">
    <source>
        <dbReference type="ARBA" id="ARBA00023287"/>
    </source>
</evidence>
<evidence type="ECO:0000256" key="3">
    <source>
        <dbReference type="ARBA" id="ARBA00022481"/>
    </source>
</evidence>
<evidence type="ECO:0000256" key="8">
    <source>
        <dbReference type="SAM" id="Phobius"/>
    </source>
</evidence>
<accession>A0ABU0JWI5</accession>
<dbReference type="PROSITE" id="PS00409">
    <property type="entry name" value="PROKAR_NTER_METHYL"/>
    <property type="match status" value="1"/>
</dbReference>
<keyword evidence="7" id="KW-0178">Competence</keyword>
<dbReference type="InterPro" id="IPR045584">
    <property type="entry name" value="Pilin-like"/>
</dbReference>
<organism evidence="9 10">
    <name type="scientific">Guptibacillus hwajinpoensis</name>
    <dbReference type="NCBI Taxonomy" id="208199"/>
    <lineage>
        <taxon>Bacteria</taxon>
        <taxon>Bacillati</taxon>
        <taxon>Bacillota</taxon>
        <taxon>Bacilli</taxon>
        <taxon>Bacillales</taxon>
        <taxon>Guptibacillaceae</taxon>
        <taxon>Guptibacillus</taxon>
    </lineage>
</organism>
<sequence length="131" mass="14050">MLKRYLKNEKGLTLIELLVVIVILGIIAAIAIPAVGGLIDNAKKDSKVAEGIQIISAAKLYVASEDVPSTGKALTKTQLASYLDSVDDDTYEVTVTKSGSNYSYKLKGHNSVAIVDSNNDKEATETELQSY</sequence>
<gene>
    <name evidence="9" type="ORF">QO000_000381</name>
</gene>
<dbReference type="InterPro" id="IPR012902">
    <property type="entry name" value="N_methyl_site"/>
</dbReference>
<evidence type="ECO:0000256" key="2">
    <source>
        <dbReference type="ARBA" id="ARBA00004241"/>
    </source>
</evidence>
<dbReference type="Proteomes" id="UP001226720">
    <property type="component" value="Unassembled WGS sequence"/>
</dbReference>
<evidence type="ECO:0000256" key="5">
    <source>
        <dbReference type="ARBA" id="ARBA00022989"/>
    </source>
</evidence>
<proteinExistence type="predicted"/>
<dbReference type="PANTHER" id="PTHR30093:SF44">
    <property type="entry name" value="TYPE II SECRETION SYSTEM CORE PROTEIN G"/>
    <property type="match status" value="1"/>
</dbReference>
<dbReference type="NCBIfam" id="TIGR02532">
    <property type="entry name" value="IV_pilin_GFxxxE"/>
    <property type="match status" value="1"/>
</dbReference>
<evidence type="ECO:0000313" key="10">
    <source>
        <dbReference type="Proteomes" id="UP001226720"/>
    </source>
</evidence>
<dbReference type="SUPFAM" id="SSF54523">
    <property type="entry name" value="Pili subunits"/>
    <property type="match status" value="1"/>
</dbReference>
<protein>
    <submittedName>
        <fullName evidence="9">Type IV pilus assembly protein PilA</fullName>
    </submittedName>
</protein>
<evidence type="ECO:0000256" key="1">
    <source>
        <dbReference type="ARBA" id="ARBA00004167"/>
    </source>
</evidence>
<keyword evidence="10" id="KW-1185">Reference proteome</keyword>
<keyword evidence="3" id="KW-0488">Methylation</keyword>
<dbReference type="Gene3D" id="3.30.700.10">
    <property type="entry name" value="Glycoprotein, Type 4 Pilin"/>
    <property type="match status" value="1"/>
</dbReference>
<name>A0ABU0JWI5_9BACL</name>
<dbReference type="Pfam" id="PF07963">
    <property type="entry name" value="N_methyl"/>
    <property type="match status" value="1"/>
</dbReference>
<comment type="caution">
    <text evidence="9">The sequence shown here is derived from an EMBL/GenBank/DDBJ whole genome shotgun (WGS) entry which is preliminary data.</text>
</comment>
<keyword evidence="4 8" id="KW-0812">Transmembrane</keyword>
<dbReference type="EMBL" id="JAUSWM010000001">
    <property type="protein sequence ID" value="MDQ0481428.1"/>
    <property type="molecule type" value="Genomic_DNA"/>
</dbReference>
<comment type="subcellular location">
    <subcellularLocation>
        <location evidence="2">Cell surface</location>
    </subcellularLocation>
    <subcellularLocation>
        <location evidence="1">Membrane</location>
        <topology evidence="1">Single-pass membrane protein</topology>
    </subcellularLocation>
</comment>
<reference evidence="9" key="1">
    <citation type="submission" date="2023-07" db="EMBL/GenBank/DDBJ databases">
        <title>Genomic Encyclopedia of Type Strains, Phase IV (KMG-IV): sequencing the most valuable type-strain genomes for metagenomic binning, comparative biology and taxonomic classification.</title>
        <authorList>
            <person name="Goeker M."/>
        </authorList>
    </citation>
    <scope>NUCLEOTIDE SEQUENCE [LARGE SCALE GENOMIC DNA]</scope>
    <source>
        <strain evidence="9">JSM 076093</strain>
    </source>
</reference>
<dbReference type="RefSeq" id="WP_301551033.1">
    <property type="nucleotide sequence ID" value="NZ_JAQRMZ010000002.1"/>
</dbReference>
<feature type="transmembrane region" description="Helical" evidence="8">
    <location>
        <begin position="12"/>
        <end position="39"/>
    </location>
</feature>
<keyword evidence="5 8" id="KW-1133">Transmembrane helix</keyword>
<keyword evidence="6 8" id="KW-0472">Membrane</keyword>
<evidence type="ECO:0000256" key="4">
    <source>
        <dbReference type="ARBA" id="ARBA00022692"/>
    </source>
</evidence>